<dbReference type="Proteomes" id="UP001595909">
    <property type="component" value="Unassembled WGS sequence"/>
</dbReference>
<comment type="caution">
    <text evidence="1">The sequence shown here is derived from an EMBL/GenBank/DDBJ whole genome shotgun (WGS) entry which is preliminary data.</text>
</comment>
<evidence type="ECO:0000313" key="2">
    <source>
        <dbReference type="Proteomes" id="UP001595909"/>
    </source>
</evidence>
<reference evidence="2" key="1">
    <citation type="journal article" date="2019" name="Int. J. Syst. Evol. Microbiol.">
        <title>The Global Catalogue of Microorganisms (GCM) 10K type strain sequencing project: providing services to taxonomists for standard genome sequencing and annotation.</title>
        <authorList>
            <consortium name="The Broad Institute Genomics Platform"/>
            <consortium name="The Broad Institute Genome Sequencing Center for Infectious Disease"/>
            <person name="Wu L."/>
            <person name="Ma J."/>
        </authorList>
    </citation>
    <scope>NUCLEOTIDE SEQUENCE [LARGE SCALE GENOMIC DNA]</scope>
    <source>
        <strain evidence="2">CCUG 50347</strain>
    </source>
</reference>
<evidence type="ECO:0008006" key="3">
    <source>
        <dbReference type="Google" id="ProtNLM"/>
    </source>
</evidence>
<dbReference type="RefSeq" id="WP_274191101.1">
    <property type="nucleotide sequence ID" value="NZ_BAABHN010000068.1"/>
</dbReference>
<organism evidence="1 2">
    <name type="scientific">Actinomycetospora chibensis</name>
    <dbReference type="NCBI Taxonomy" id="663606"/>
    <lineage>
        <taxon>Bacteria</taxon>
        <taxon>Bacillati</taxon>
        <taxon>Actinomycetota</taxon>
        <taxon>Actinomycetes</taxon>
        <taxon>Pseudonocardiales</taxon>
        <taxon>Pseudonocardiaceae</taxon>
        <taxon>Actinomycetospora</taxon>
    </lineage>
</organism>
<gene>
    <name evidence="1" type="ORF">ACFPEL_29455</name>
</gene>
<proteinExistence type="predicted"/>
<dbReference type="Gene3D" id="3.30.530.20">
    <property type="match status" value="1"/>
</dbReference>
<sequence>MGGVWTFVQSSLVPADTDTVWRRVVTPEGINDEMRPWMAMSLPPDADVHSIDAVRVGEPLGRARLRLFGLIPFDHDDLVITELEPGRRFLEESTMASMRRWIHERTVLPGPGGATTITDRVAFEPRAFLTWAGPVLRPVVAAFFDHRQRRLVRHFAGR</sequence>
<protein>
    <recommendedName>
        <fullName evidence="3">Ligand-binding SRPBCC domain-containing protein</fullName>
    </recommendedName>
</protein>
<dbReference type="InterPro" id="IPR023393">
    <property type="entry name" value="START-like_dom_sf"/>
</dbReference>
<keyword evidence="2" id="KW-1185">Reference proteome</keyword>
<evidence type="ECO:0000313" key="1">
    <source>
        <dbReference type="EMBL" id="MFC4836561.1"/>
    </source>
</evidence>
<dbReference type="EMBL" id="JBHSIM010000068">
    <property type="protein sequence ID" value="MFC4836561.1"/>
    <property type="molecule type" value="Genomic_DNA"/>
</dbReference>
<name>A0ABV9RQR1_9PSEU</name>
<dbReference type="SUPFAM" id="SSF55961">
    <property type="entry name" value="Bet v1-like"/>
    <property type="match status" value="1"/>
</dbReference>
<accession>A0ABV9RQR1</accession>